<dbReference type="EMBL" id="JAXAVX010000012">
    <property type="protein sequence ID" value="MDX8153309.1"/>
    <property type="molecule type" value="Genomic_DNA"/>
</dbReference>
<keyword evidence="4 6" id="KW-1133">Transmembrane helix</keyword>
<evidence type="ECO:0000313" key="8">
    <source>
        <dbReference type="Proteomes" id="UP001277761"/>
    </source>
</evidence>
<protein>
    <submittedName>
        <fullName evidence="7">Cytochrome c oxidase assembly protein</fullName>
    </submittedName>
</protein>
<name>A0ABU4VN89_9ACTN</name>
<evidence type="ECO:0000256" key="4">
    <source>
        <dbReference type="ARBA" id="ARBA00022989"/>
    </source>
</evidence>
<evidence type="ECO:0000256" key="6">
    <source>
        <dbReference type="SAM" id="Phobius"/>
    </source>
</evidence>
<proteinExistence type="predicted"/>
<dbReference type="InterPro" id="IPR019108">
    <property type="entry name" value="Caa3_assmbl_CtaG-rel"/>
</dbReference>
<evidence type="ECO:0000256" key="2">
    <source>
        <dbReference type="ARBA" id="ARBA00022475"/>
    </source>
</evidence>
<evidence type="ECO:0000313" key="7">
    <source>
        <dbReference type="EMBL" id="MDX8153309.1"/>
    </source>
</evidence>
<keyword evidence="5 6" id="KW-0472">Membrane</keyword>
<feature type="transmembrane region" description="Helical" evidence="6">
    <location>
        <begin position="215"/>
        <end position="238"/>
    </location>
</feature>
<feature type="transmembrane region" description="Helical" evidence="6">
    <location>
        <begin position="73"/>
        <end position="93"/>
    </location>
</feature>
<dbReference type="RefSeq" id="WP_319955458.1">
    <property type="nucleotide sequence ID" value="NZ_JAXAVX010000012.1"/>
</dbReference>
<dbReference type="Proteomes" id="UP001277761">
    <property type="component" value="Unassembled WGS sequence"/>
</dbReference>
<evidence type="ECO:0000256" key="5">
    <source>
        <dbReference type="ARBA" id="ARBA00023136"/>
    </source>
</evidence>
<dbReference type="Pfam" id="PF09678">
    <property type="entry name" value="Caa3_CtaG"/>
    <property type="match status" value="1"/>
</dbReference>
<gene>
    <name evidence="7" type="ORF">SK069_17050</name>
</gene>
<feature type="transmembrane region" description="Helical" evidence="6">
    <location>
        <begin position="105"/>
        <end position="123"/>
    </location>
</feature>
<comment type="subcellular location">
    <subcellularLocation>
        <location evidence="1">Cell membrane</location>
        <topology evidence="1">Multi-pass membrane protein</topology>
    </subcellularLocation>
</comment>
<accession>A0ABU4VN89</accession>
<keyword evidence="3 6" id="KW-0812">Transmembrane</keyword>
<reference evidence="7 8" key="1">
    <citation type="submission" date="2023-11" db="EMBL/GenBank/DDBJ databases">
        <authorList>
            <person name="Xu M."/>
            <person name="Jiang T."/>
        </authorList>
    </citation>
    <scope>NUCLEOTIDE SEQUENCE [LARGE SCALE GENOMIC DNA]</scope>
    <source>
        <strain evidence="7 8">SD</strain>
    </source>
</reference>
<keyword evidence="2" id="KW-1003">Cell membrane</keyword>
<sequence length="253" mass="26732">MNWLGAADGTLVPVALAATASGGALLRLAGRPGWTSRQRASLAGALALTVVVLAGPLEWLGEERLMSAHMVQHLLAFSAIPALLLAGTPRDVLLRVEQHPAWRWIARPSGAAIAAAIGVVVIWGAHVPPVLDGALERPPLTDLGHLALIAVGVVWLWPIVGPSRLRGFRALGYLAVTDLLIGVLGIWLAWYPSLVYDTYQAVPPTLGIDAENDQALAGGILLVVAEPFLAIEVVRLFLRALSDSDEDEETDAA</sequence>
<keyword evidence="8" id="KW-1185">Reference proteome</keyword>
<organism evidence="7 8">
    <name type="scientific">Patulibacter brassicae</name>
    <dbReference type="NCBI Taxonomy" id="1705717"/>
    <lineage>
        <taxon>Bacteria</taxon>
        <taxon>Bacillati</taxon>
        <taxon>Actinomycetota</taxon>
        <taxon>Thermoleophilia</taxon>
        <taxon>Solirubrobacterales</taxon>
        <taxon>Patulibacteraceae</taxon>
        <taxon>Patulibacter</taxon>
    </lineage>
</organism>
<feature type="transmembrane region" description="Helical" evidence="6">
    <location>
        <begin position="143"/>
        <end position="160"/>
    </location>
</feature>
<feature type="transmembrane region" description="Helical" evidence="6">
    <location>
        <begin position="12"/>
        <end position="30"/>
    </location>
</feature>
<evidence type="ECO:0000256" key="1">
    <source>
        <dbReference type="ARBA" id="ARBA00004651"/>
    </source>
</evidence>
<feature type="transmembrane region" description="Helical" evidence="6">
    <location>
        <begin position="172"/>
        <end position="195"/>
    </location>
</feature>
<feature type="transmembrane region" description="Helical" evidence="6">
    <location>
        <begin position="42"/>
        <end position="61"/>
    </location>
</feature>
<evidence type="ECO:0000256" key="3">
    <source>
        <dbReference type="ARBA" id="ARBA00022692"/>
    </source>
</evidence>
<comment type="caution">
    <text evidence="7">The sequence shown here is derived from an EMBL/GenBank/DDBJ whole genome shotgun (WGS) entry which is preliminary data.</text>
</comment>